<accession>A0A485JLE9</accession>
<dbReference type="SUPFAM" id="SSF50715">
    <property type="entry name" value="Ribosomal protein L25-like"/>
    <property type="match status" value="1"/>
</dbReference>
<evidence type="ECO:0000256" key="8">
    <source>
        <dbReference type="RuleBase" id="RU363037"/>
    </source>
</evidence>
<evidence type="ECO:0000256" key="4">
    <source>
        <dbReference type="ARBA" id="ARBA00022840"/>
    </source>
</evidence>
<feature type="domain" description="Glutamyl/glutaminyl-tRNA synthetase class Ib catalytic" evidence="9">
    <location>
        <begin position="8"/>
        <end position="118"/>
    </location>
</feature>
<keyword evidence="3 8" id="KW-0547">Nucleotide-binding</keyword>
<comment type="similarity">
    <text evidence="8">Belongs to the class-I aminoacyl-tRNA synthetase family.</text>
</comment>
<gene>
    <name evidence="11" type="primary">glnS_2</name>
    <name evidence="11" type="ORF">NCTC10974_04016</name>
</gene>
<dbReference type="GO" id="GO:0004819">
    <property type="term" value="F:glutamine-tRNA ligase activity"/>
    <property type="evidence" value="ECO:0007669"/>
    <property type="project" value="TreeGrafter"/>
</dbReference>
<keyword evidence="5 8" id="KW-0648">Protein biosynthesis</keyword>
<evidence type="ECO:0000256" key="1">
    <source>
        <dbReference type="ARBA" id="ARBA00022490"/>
    </source>
</evidence>
<evidence type="ECO:0000259" key="10">
    <source>
        <dbReference type="Pfam" id="PF03950"/>
    </source>
</evidence>
<dbReference type="InterPro" id="IPR011035">
    <property type="entry name" value="Ribosomal_bL25/Gln-tRNA_synth"/>
</dbReference>
<dbReference type="Pfam" id="PF00749">
    <property type="entry name" value="tRNA-synt_1c"/>
    <property type="match status" value="1"/>
</dbReference>
<dbReference type="GO" id="GO:0005829">
    <property type="term" value="C:cytosol"/>
    <property type="evidence" value="ECO:0007669"/>
    <property type="project" value="TreeGrafter"/>
</dbReference>
<dbReference type="GO" id="GO:0006425">
    <property type="term" value="P:glutaminyl-tRNA aminoacylation"/>
    <property type="evidence" value="ECO:0007669"/>
    <property type="project" value="TreeGrafter"/>
</dbReference>
<keyword evidence="1" id="KW-0963">Cytoplasm</keyword>
<dbReference type="SUPFAM" id="SSF52374">
    <property type="entry name" value="Nucleotidylyl transferase"/>
    <property type="match status" value="1"/>
</dbReference>
<dbReference type="Proteomes" id="UP000358010">
    <property type="component" value="Unassembled WGS sequence"/>
</dbReference>
<protein>
    <recommendedName>
        <fullName evidence="7">50S ribosomal protein L25</fullName>
    </recommendedName>
</protein>
<reference evidence="11 12" key="1">
    <citation type="submission" date="2019-03" db="EMBL/GenBank/DDBJ databases">
        <authorList>
            <consortium name="Pathogen Informatics"/>
        </authorList>
    </citation>
    <scope>NUCLEOTIDE SEQUENCE [LARGE SCALE GENOMIC DNA]</scope>
    <source>
        <strain evidence="11 12">NCTC10974</strain>
    </source>
</reference>
<dbReference type="InterPro" id="IPR020059">
    <property type="entry name" value="Glu/Gln-tRNA-synth_Ib_codon-bd"/>
</dbReference>
<dbReference type="Gene3D" id="3.40.50.620">
    <property type="entry name" value="HUPs"/>
    <property type="match status" value="1"/>
</dbReference>
<keyword evidence="4 8" id="KW-0067">ATP-binding</keyword>
<name>A0A485JLE9_ECOLX</name>
<dbReference type="InterPro" id="IPR020056">
    <property type="entry name" value="Rbsml_bL25/Gln-tRNA_synth_N"/>
</dbReference>
<dbReference type="Gene3D" id="2.40.240.10">
    <property type="entry name" value="Ribosomal Protein L25, Chain P"/>
    <property type="match status" value="1"/>
</dbReference>
<dbReference type="PANTHER" id="PTHR43097:SF5">
    <property type="entry name" value="GLUTAMATE--TRNA LIGASE"/>
    <property type="match status" value="1"/>
</dbReference>
<feature type="domain" description="Glutamyl/glutaminyl-tRNA synthetase class Ib anti-codon binding" evidence="10">
    <location>
        <begin position="121"/>
        <end position="209"/>
    </location>
</feature>
<evidence type="ECO:0000256" key="5">
    <source>
        <dbReference type="ARBA" id="ARBA00022917"/>
    </source>
</evidence>
<proteinExistence type="inferred from homology"/>
<sequence>MRWKVLRHSLCTLEFQDNRRLYDWVLDNITIPVHPRQYEFSRLNLEYTVMSKRKLNLLVTDKHVEGWDDPRMPTISGLRRRGYTAASIREFCKRIGVTKQDNTIEMASLESCIREDLNENAPRAMAVIDPVKLVIENYQGEGEMVTMPNHPNKPEMGSRQVPFSGEIWIDRADFREEANKQYKRLVLGKEVRLRNAYVIKAERVEKDAKAISPPSSVLMTPTP</sequence>
<dbReference type="Pfam" id="PF03950">
    <property type="entry name" value="tRNA-synt_1c_C"/>
    <property type="match status" value="1"/>
</dbReference>
<dbReference type="InterPro" id="IPR020058">
    <property type="entry name" value="Glu/Gln-tRNA-synth_Ib_cat-dom"/>
</dbReference>
<dbReference type="FunFam" id="1.10.1160.10:FF:000001">
    <property type="entry name" value="Glutamine--tRNA ligase"/>
    <property type="match status" value="1"/>
</dbReference>
<dbReference type="PANTHER" id="PTHR43097">
    <property type="entry name" value="GLUTAMINE-TRNA LIGASE"/>
    <property type="match status" value="1"/>
</dbReference>
<dbReference type="InterPro" id="IPR050132">
    <property type="entry name" value="Gln/Glu-tRNA_Ligase"/>
</dbReference>
<evidence type="ECO:0000313" key="11">
    <source>
        <dbReference type="EMBL" id="VFT70442.1"/>
    </source>
</evidence>
<evidence type="ECO:0000256" key="6">
    <source>
        <dbReference type="ARBA" id="ARBA00023146"/>
    </source>
</evidence>
<evidence type="ECO:0000256" key="2">
    <source>
        <dbReference type="ARBA" id="ARBA00022598"/>
    </source>
</evidence>
<keyword evidence="6 8" id="KW-0030">Aminoacyl-tRNA synthetase</keyword>
<dbReference type="AlphaFoldDB" id="A0A485JLE9"/>
<dbReference type="InterPro" id="IPR020061">
    <property type="entry name" value="Glu_tRNA_lig_a-bdl"/>
</dbReference>
<evidence type="ECO:0000259" key="9">
    <source>
        <dbReference type="Pfam" id="PF00749"/>
    </source>
</evidence>
<keyword evidence="2 8" id="KW-0436">Ligase</keyword>
<evidence type="ECO:0000256" key="7">
    <source>
        <dbReference type="ARBA" id="ARBA00035479"/>
    </source>
</evidence>
<dbReference type="InterPro" id="IPR014729">
    <property type="entry name" value="Rossmann-like_a/b/a_fold"/>
</dbReference>
<dbReference type="Gene3D" id="1.10.1160.10">
    <property type="entry name" value="Glutamyl-trna Synthetase, Domain 2"/>
    <property type="match status" value="1"/>
</dbReference>
<dbReference type="EMBL" id="CAADJZ010000001">
    <property type="protein sequence ID" value="VFT70442.1"/>
    <property type="molecule type" value="Genomic_DNA"/>
</dbReference>
<evidence type="ECO:0000256" key="3">
    <source>
        <dbReference type="ARBA" id="ARBA00022741"/>
    </source>
</evidence>
<dbReference type="GO" id="GO:0005524">
    <property type="term" value="F:ATP binding"/>
    <property type="evidence" value="ECO:0007669"/>
    <property type="project" value="UniProtKB-KW"/>
</dbReference>
<organism evidence="11 12">
    <name type="scientific">Escherichia coli</name>
    <dbReference type="NCBI Taxonomy" id="562"/>
    <lineage>
        <taxon>Bacteria</taxon>
        <taxon>Pseudomonadati</taxon>
        <taxon>Pseudomonadota</taxon>
        <taxon>Gammaproteobacteria</taxon>
        <taxon>Enterobacterales</taxon>
        <taxon>Enterobacteriaceae</taxon>
        <taxon>Escherichia</taxon>
    </lineage>
</organism>
<evidence type="ECO:0000313" key="12">
    <source>
        <dbReference type="Proteomes" id="UP000358010"/>
    </source>
</evidence>